<sequence>MASLVDNFVPSSTYNTLPLISQVAGVPKEHSQDLQDLRELLNKHNVPKGVRHGVVQIMKPIVPSNSSQLRGIHYFVDDDMSLQAYEYGNFEVPDMTGLESFLSEFCSLVSERGLQRKFGLKLQCEDDMDQTGWTEYELHAKRGTIVFPDGMPMPDGESDYSVTTEWKAIFNELPKTCKHSTTCRHGRTTCKHCKHCNSHDEGHVNSGNEAGFCLGGQKTLPGTPIHDIVDRVIAAF</sequence>
<dbReference type="Proteomes" id="UP001392437">
    <property type="component" value="Unassembled WGS sequence"/>
</dbReference>
<keyword evidence="2" id="KW-1185">Reference proteome</keyword>
<dbReference type="EMBL" id="JAQQWP010000008">
    <property type="protein sequence ID" value="KAK8105326.1"/>
    <property type="molecule type" value="Genomic_DNA"/>
</dbReference>
<evidence type="ECO:0000313" key="1">
    <source>
        <dbReference type="EMBL" id="KAK8105326.1"/>
    </source>
</evidence>
<reference evidence="1 2" key="1">
    <citation type="submission" date="2023-01" db="EMBL/GenBank/DDBJ databases">
        <title>Analysis of 21 Apiospora genomes using comparative genomics revels a genus with tremendous synthesis potential of carbohydrate active enzymes and secondary metabolites.</title>
        <authorList>
            <person name="Sorensen T."/>
        </authorList>
    </citation>
    <scope>NUCLEOTIDE SEQUENCE [LARGE SCALE GENOMIC DNA]</scope>
    <source>
        <strain evidence="1 2">CBS 117206</strain>
    </source>
</reference>
<comment type="caution">
    <text evidence="1">The sequence shown here is derived from an EMBL/GenBank/DDBJ whole genome shotgun (WGS) entry which is preliminary data.</text>
</comment>
<protein>
    <submittedName>
        <fullName evidence="1">Uncharacterized protein</fullName>
    </submittedName>
</protein>
<proteinExistence type="predicted"/>
<organism evidence="1 2">
    <name type="scientific">Apiospora kogelbergensis</name>
    <dbReference type="NCBI Taxonomy" id="1337665"/>
    <lineage>
        <taxon>Eukaryota</taxon>
        <taxon>Fungi</taxon>
        <taxon>Dikarya</taxon>
        <taxon>Ascomycota</taxon>
        <taxon>Pezizomycotina</taxon>
        <taxon>Sordariomycetes</taxon>
        <taxon>Xylariomycetidae</taxon>
        <taxon>Amphisphaeriales</taxon>
        <taxon>Apiosporaceae</taxon>
        <taxon>Apiospora</taxon>
    </lineage>
</organism>
<evidence type="ECO:0000313" key="2">
    <source>
        <dbReference type="Proteomes" id="UP001392437"/>
    </source>
</evidence>
<name>A0AAW0QJH4_9PEZI</name>
<gene>
    <name evidence="1" type="ORF">PG999_008685</name>
</gene>
<dbReference type="AlphaFoldDB" id="A0AAW0QJH4"/>
<accession>A0AAW0QJH4</accession>